<dbReference type="PANTHER" id="PTHR30160:SF23">
    <property type="match status" value="1"/>
</dbReference>
<evidence type="ECO:0000313" key="3">
    <source>
        <dbReference type="EMBL" id="WDE05938.1"/>
    </source>
</evidence>
<dbReference type="InterPro" id="IPR051199">
    <property type="entry name" value="LPS_LOS_Heptosyltrfase"/>
</dbReference>
<dbReference type="AlphaFoldDB" id="A0AAF0C9M4"/>
<proteinExistence type="predicted"/>
<dbReference type="Pfam" id="PF01075">
    <property type="entry name" value="Glyco_transf_9"/>
    <property type="match status" value="1"/>
</dbReference>
<dbReference type="SUPFAM" id="SSF53756">
    <property type="entry name" value="UDP-Glycosyltransferase/glycogen phosphorylase"/>
    <property type="match status" value="1"/>
</dbReference>
<dbReference type="GO" id="GO:0009244">
    <property type="term" value="P:lipopolysaccharide core region biosynthetic process"/>
    <property type="evidence" value="ECO:0007669"/>
    <property type="project" value="TreeGrafter"/>
</dbReference>
<evidence type="ECO:0000313" key="4">
    <source>
        <dbReference type="Proteomes" id="UP000032352"/>
    </source>
</evidence>
<organism evidence="3 4">
    <name type="scientific">Thalassomonas viridans</name>
    <dbReference type="NCBI Taxonomy" id="137584"/>
    <lineage>
        <taxon>Bacteria</taxon>
        <taxon>Pseudomonadati</taxon>
        <taxon>Pseudomonadota</taxon>
        <taxon>Gammaproteobacteria</taxon>
        <taxon>Alteromonadales</taxon>
        <taxon>Colwelliaceae</taxon>
        <taxon>Thalassomonas</taxon>
    </lineage>
</organism>
<accession>A0AAF0C9M4</accession>
<keyword evidence="2" id="KW-0808">Transferase</keyword>
<keyword evidence="1" id="KW-0328">Glycosyltransferase</keyword>
<protein>
    <submittedName>
        <fullName evidence="3">Glycosyltransferase family 9 protein</fullName>
    </submittedName>
</protein>
<dbReference type="KEGG" id="tvd:SG34_003130"/>
<dbReference type="GO" id="GO:0005829">
    <property type="term" value="C:cytosol"/>
    <property type="evidence" value="ECO:0007669"/>
    <property type="project" value="TreeGrafter"/>
</dbReference>
<sequence length="391" mass="44741">MSLISPQQFQQAKRLLFMSPLALGDFLYLKTFLGEIKNNYPHLELDIWLDDNRNNSQSWRLLRSQTIEQWIEKEQDFTRSYGCCDSLSQQQQQVSRAQELDYDLVIIQGGNRGRHYSALAREISPNAFIATYKGGSRYCGLLDKWDFRHSDKTYQLNKKSLPKNYHVTDRYYQIIKAIAGINLAPSDFMPVLKLPTQSVSNAVDWLAEQFTDPARQGQVVFLNHLSTDKKRDWRLNQLFELIVQMGQHRPDTRFIINITQDQLDEIASKVTSSSELLPFQVAVFTAQNNFFELPALIAQTDLVITVETAIMHFAAATKRPLIAMMRQKKPYWAPPASETTRVVYTDKKKDHISDIRVDNIIKTINSMEEALNPPPAVAPGVSANLSSLKLA</sequence>
<dbReference type="PANTHER" id="PTHR30160">
    <property type="entry name" value="TETRAACYLDISACCHARIDE 4'-KINASE-RELATED"/>
    <property type="match status" value="1"/>
</dbReference>
<keyword evidence="4" id="KW-1185">Reference proteome</keyword>
<reference evidence="3 4" key="2">
    <citation type="journal article" date="2022" name="Mar. Drugs">
        <title>Bioassay-Guided Fractionation Leads to the Detection of Cholic Acid Generated by the Rare Thalassomonas sp.</title>
        <authorList>
            <person name="Pheiffer F."/>
            <person name="Schneider Y.K."/>
            <person name="Hansen E.H."/>
            <person name="Andersen J.H."/>
            <person name="Isaksson J."/>
            <person name="Busche T."/>
            <person name="R C."/>
            <person name="Kalinowski J."/>
            <person name="Zyl L.V."/>
            <person name="Trindade M."/>
        </authorList>
    </citation>
    <scope>NUCLEOTIDE SEQUENCE [LARGE SCALE GENOMIC DNA]</scope>
    <source>
        <strain evidence="3 4">XOM25</strain>
    </source>
</reference>
<evidence type="ECO:0000256" key="1">
    <source>
        <dbReference type="ARBA" id="ARBA00022676"/>
    </source>
</evidence>
<reference evidence="3 4" key="1">
    <citation type="journal article" date="2015" name="Genome Announc.">
        <title>Draft Genome Sequences of Marine Isolates of Thalassomonas viridans and Thalassomonas actiniarum.</title>
        <authorList>
            <person name="Olonade I."/>
            <person name="van Zyl L.J."/>
            <person name="Trindade M."/>
        </authorList>
    </citation>
    <scope>NUCLEOTIDE SEQUENCE [LARGE SCALE GENOMIC DNA]</scope>
    <source>
        <strain evidence="3 4">XOM25</strain>
    </source>
</reference>
<dbReference type="RefSeq" id="WP_063890905.1">
    <property type="nucleotide sequence ID" value="NZ_CP059733.1"/>
</dbReference>
<dbReference type="GO" id="GO:0008713">
    <property type="term" value="F:ADP-heptose-lipopolysaccharide heptosyltransferase activity"/>
    <property type="evidence" value="ECO:0007669"/>
    <property type="project" value="TreeGrafter"/>
</dbReference>
<dbReference type="Gene3D" id="3.40.50.2000">
    <property type="entry name" value="Glycogen Phosphorylase B"/>
    <property type="match status" value="1"/>
</dbReference>
<dbReference type="EMBL" id="CP059733">
    <property type="protein sequence ID" value="WDE05938.1"/>
    <property type="molecule type" value="Genomic_DNA"/>
</dbReference>
<dbReference type="Proteomes" id="UP000032352">
    <property type="component" value="Chromosome"/>
</dbReference>
<name>A0AAF0C9M4_9GAMM</name>
<evidence type="ECO:0000256" key="2">
    <source>
        <dbReference type="ARBA" id="ARBA00022679"/>
    </source>
</evidence>
<gene>
    <name evidence="3" type="ORF">SG34_003130</name>
</gene>
<dbReference type="InterPro" id="IPR002201">
    <property type="entry name" value="Glyco_trans_9"/>
</dbReference>